<dbReference type="OrthoDB" id="9996230at2"/>
<evidence type="ECO:0000313" key="3">
    <source>
        <dbReference type="EMBL" id="RUQ62048.1"/>
    </source>
</evidence>
<keyword evidence="2" id="KW-0812">Transmembrane</keyword>
<evidence type="ECO:0000256" key="1">
    <source>
        <dbReference type="SAM" id="MobiDB-lite"/>
    </source>
</evidence>
<evidence type="ECO:0000313" key="4">
    <source>
        <dbReference type="Proteomes" id="UP000280346"/>
    </source>
</evidence>
<keyword evidence="4" id="KW-1185">Reference proteome</keyword>
<evidence type="ECO:0000256" key="2">
    <source>
        <dbReference type="SAM" id="Phobius"/>
    </source>
</evidence>
<dbReference type="Proteomes" id="UP000280346">
    <property type="component" value="Unassembled WGS sequence"/>
</dbReference>
<protein>
    <submittedName>
        <fullName evidence="3">Uncharacterized protein</fullName>
    </submittedName>
</protein>
<keyword evidence="2" id="KW-1133">Transmembrane helix</keyword>
<gene>
    <name evidence="3" type="ORF">EJ913_28965</name>
</gene>
<proteinExistence type="predicted"/>
<feature type="region of interest" description="Disordered" evidence="1">
    <location>
        <begin position="1"/>
        <end position="62"/>
    </location>
</feature>
<comment type="caution">
    <text evidence="3">The sequence shown here is derived from an EMBL/GenBank/DDBJ whole genome shotgun (WGS) entry which is preliminary data.</text>
</comment>
<organism evidence="3 4">
    <name type="scientific">Azospirillum doebereinerae</name>
    <dbReference type="NCBI Taxonomy" id="92933"/>
    <lineage>
        <taxon>Bacteria</taxon>
        <taxon>Pseudomonadati</taxon>
        <taxon>Pseudomonadota</taxon>
        <taxon>Alphaproteobacteria</taxon>
        <taxon>Rhodospirillales</taxon>
        <taxon>Azospirillaceae</taxon>
        <taxon>Azospirillum</taxon>
    </lineage>
</organism>
<name>A0A3S0WV24_9PROT</name>
<feature type="region of interest" description="Disordered" evidence="1">
    <location>
        <begin position="161"/>
        <end position="181"/>
    </location>
</feature>
<reference evidence="3 4" key="1">
    <citation type="submission" date="2018-12" db="EMBL/GenBank/DDBJ databases">
        <authorList>
            <person name="Yang Y."/>
        </authorList>
    </citation>
    <scope>NUCLEOTIDE SEQUENCE [LARGE SCALE GENOMIC DNA]</scope>
    <source>
        <strain evidence="3 4">GSF71</strain>
    </source>
</reference>
<sequence length="278" mass="29594">MGTIVPRKRKSGSTAYLERRHRPDASALIEDGHGAALARSRGEKTRPVPRLTSVPKMPMKSPMTKYQGECSMMFWHRLAFAGLFVAASVVSMTAGAQQPAPLQAGEILENGGGQQVKVLQCRPVSYGRECQTVAWENGRAASNPAWWDEDMLRKGDARVRESLGKPPRGGVKTDAQANLPTPLGQVPKVHAGDLPKAAADGAPAAGGRVPDGAYKCQMWMGSSYVNLGMVRSAGGVLNPDPLAKVGATITGVTPSADGMTISYTTARGYRESMDCTRE</sequence>
<dbReference type="RefSeq" id="WP_127004526.1">
    <property type="nucleotide sequence ID" value="NZ_JBNPXW010000023.1"/>
</dbReference>
<feature type="compositionally biased region" description="Basic residues" evidence="1">
    <location>
        <begin position="1"/>
        <end position="11"/>
    </location>
</feature>
<keyword evidence="2" id="KW-0472">Membrane</keyword>
<dbReference type="AlphaFoldDB" id="A0A3S0WV24"/>
<dbReference type="EMBL" id="RZIJ01000040">
    <property type="protein sequence ID" value="RUQ62048.1"/>
    <property type="molecule type" value="Genomic_DNA"/>
</dbReference>
<accession>A0A3S0WV24</accession>
<feature type="transmembrane region" description="Helical" evidence="2">
    <location>
        <begin position="74"/>
        <end position="94"/>
    </location>
</feature>